<keyword evidence="3 6" id="KW-0812">Transmembrane</keyword>
<accession>A0A9X2CDH7</accession>
<keyword evidence="8" id="KW-1185">Reference proteome</keyword>
<dbReference type="Proteomes" id="UP001139293">
    <property type="component" value="Unassembled WGS sequence"/>
</dbReference>
<evidence type="ECO:0000256" key="6">
    <source>
        <dbReference type="SAM" id="Phobius"/>
    </source>
</evidence>
<evidence type="ECO:0000256" key="3">
    <source>
        <dbReference type="ARBA" id="ARBA00022692"/>
    </source>
</evidence>
<evidence type="ECO:0000256" key="5">
    <source>
        <dbReference type="ARBA" id="ARBA00023136"/>
    </source>
</evidence>
<feature type="transmembrane region" description="Helical" evidence="6">
    <location>
        <begin position="73"/>
        <end position="95"/>
    </location>
</feature>
<dbReference type="InterPro" id="IPR001123">
    <property type="entry name" value="LeuE-type"/>
</dbReference>
<organism evidence="7 8">
    <name type="scientific">Shewanella pneumatophori</name>
    <dbReference type="NCBI Taxonomy" id="314092"/>
    <lineage>
        <taxon>Bacteria</taxon>
        <taxon>Pseudomonadati</taxon>
        <taxon>Pseudomonadota</taxon>
        <taxon>Gammaproteobacteria</taxon>
        <taxon>Alteromonadales</taxon>
        <taxon>Shewanellaceae</taxon>
        <taxon>Shewanella</taxon>
    </lineage>
</organism>
<comment type="subcellular location">
    <subcellularLocation>
        <location evidence="1">Cell membrane</location>
        <topology evidence="1">Multi-pass membrane protein</topology>
    </subcellularLocation>
</comment>
<dbReference type="RefSeq" id="WP_248950348.1">
    <property type="nucleotide sequence ID" value="NZ_JAKILB010000006.1"/>
</dbReference>
<evidence type="ECO:0000256" key="4">
    <source>
        <dbReference type="ARBA" id="ARBA00022989"/>
    </source>
</evidence>
<dbReference type="PANTHER" id="PTHR30086:SF20">
    <property type="entry name" value="ARGININE EXPORTER PROTEIN ARGO-RELATED"/>
    <property type="match status" value="1"/>
</dbReference>
<dbReference type="Pfam" id="PF01810">
    <property type="entry name" value="LysE"/>
    <property type="match status" value="1"/>
</dbReference>
<keyword evidence="2" id="KW-1003">Cell membrane</keyword>
<feature type="transmembrane region" description="Helical" evidence="6">
    <location>
        <begin position="44"/>
        <end position="66"/>
    </location>
</feature>
<proteinExistence type="predicted"/>
<feature type="transmembrane region" description="Helical" evidence="6">
    <location>
        <begin position="184"/>
        <end position="208"/>
    </location>
</feature>
<comment type="caution">
    <text evidence="7">The sequence shown here is derived from an EMBL/GenBank/DDBJ whole genome shotgun (WGS) entry which is preliminary data.</text>
</comment>
<dbReference type="PANTHER" id="PTHR30086">
    <property type="entry name" value="ARGININE EXPORTER PROTEIN ARGO"/>
    <property type="match status" value="1"/>
</dbReference>
<dbReference type="EMBL" id="JAKILB010000006">
    <property type="protein sequence ID" value="MCL1139173.1"/>
    <property type="molecule type" value="Genomic_DNA"/>
</dbReference>
<keyword evidence="4 6" id="KW-1133">Transmembrane helix</keyword>
<name>A0A9X2CDH7_9GAMM</name>
<dbReference type="GO" id="GO:0005886">
    <property type="term" value="C:plasma membrane"/>
    <property type="evidence" value="ECO:0007669"/>
    <property type="project" value="UniProtKB-SubCell"/>
</dbReference>
<gene>
    <name evidence="7" type="ORF">L2740_11545</name>
</gene>
<dbReference type="PIRSF" id="PIRSF006324">
    <property type="entry name" value="LeuE"/>
    <property type="match status" value="1"/>
</dbReference>
<reference evidence="7" key="1">
    <citation type="submission" date="2022-01" db="EMBL/GenBank/DDBJ databases">
        <title>Whole genome-based taxonomy of the Shewanellaceae.</title>
        <authorList>
            <person name="Martin-Rodriguez A.J."/>
        </authorList>
    </citation>
    <scope>NUCLEOTIDE SEQUENCE</scope>
    <source>
        <strain evidence="7">KCTC 23973</strain>
    </source>
</reference>
<evidence type="ECO:0000313" key="8">
    <source>
        <dbReference type="Proteomes" id="UP001139293"/>
    </source>
</evidence>
<keyword evidence="5 6" id="KW-0472">Membrane</keyword>
<dbReference type="AlphaFoldDB" id="A0A9X2CDH7"/>
<evidence type="ECO:0000256" key="2">
    <source>
        <dbReference type="ARBA" id="ARBA00022475"/>
    </source>
</evidence>
<protein>
    <submittedName>
        <fullName evidence="7">LysE family translocator</fullName>
    </submittedName>
</protein>
<evidence type="ECO:0000256" key="1">
    <source>
        <dbReference type="ARBA" id="ARBA00004651"/>
    </source>
</evidence>
<sequence length="245" mass="26482">MDISNILAFIAVATLLVISPGPNGLLIAKTVPVSGQKAGFANIWGFVAAFYVHGTLSIFGISILLVQSAQAFFIFKMVGAAYLIWIGLKAIYGAFKQSDTRPINARHNSPNNGPSISQTMAMAEPKSKLLASPKNNPIANSVVSMASVRAAFLEGFITNVFNPKVSMFYLAAFPQFMPNSESAISAYALVTTHTVLNFLWFSIMVIMLAKVKGVTNSTRFKMWLHSITGVFFIALGSKLAFMKNA</sequence>
<dbReference type="GO" id="GO:0015171">
    <property type="term" value="F:amino acid transmembrane transporter activity"/>
    <property type="evidence" value="ECO:0007669"/>
    <property type="project" value="TreeGrafter"/>
</dbReference>
<feature type="transmembrane region" description="Helical" evidence="6">
    <location>
        <begin position="220"/>
        <end position="241"/>
    </location>
</feature>
<evidence type="ECO:0000313" key="7">
    <source>
        <dbReference type="EMBL" id="MCL1139173.1"/>
    </source>
</evidence>